<dbReference type="Proteomes" id="UP000009311">
    <property type="component" value="Unassembled WGS sequence"/>
</dbReference>
<sequence length="285" mass="31944">MKHKTIWAISALAVLAILAAGSYITYRQNQPQPIRIDQNKVKYDKLMNQAKHLVKEEEYAKAQAKFDDAYAVKQTKSASVYAKQAKDMTKALSYAKKGQFTKASSLAKSAIDSHGYWLLNDHAQRLINNLKTAEYYYEEDIQPLLKKAQDNESSGQIDEARNNYQAILDLSYIDQIFYQKYKTQAQDALERLKSMQESTSSSKSSTSSTATGTAGSTGAGAKGDHTVDGKTVTQPTIKEIKDRLNELGYNANAWSPQDLIDLYRHAYENGHTSPDQITKEDVDSY</sequence>
<feature type="region of interest" description="Disordered" evidence="1">
    <location>
        <begin position="192"/>
        <end position="234"/>
    </location>
</feature>
<evidence type="ECO:0000256" key="1">
    <source>
        <dbReference type="SAM" id="MobiDB-lite"/>
    </source>
</evidence>
<keyword evidence="3" id="KW-1185">Reference proteome</keyword>
<dbReference type="PATRIC" id="fig|1423790.3.peg.1111"/>
<feature type="compositionally biased region" description="Low complexity" evidence="1">
    <location>
        <begin position="198"/>
        <end position="214"/>
    </location>
</feature>
<reference evidence="2 3" key="1">
    <citation type="submission" date="2012-06" db="EMBL/GenBank/DDBJ databases">
        <title>Draft Genome Sequence of Lactobacillus pasteurii CRBIP 24.76T.</title>
        <authorList>
            <person name="Cousin S."/>
            <person name="Bouchier C."/>
            <person name="Loux V."/>
            <person name="Ma L."/>
            <person name="Creno S."/>
            <person name="Bizet C."/>
            <person name="Clermont D."/>
        </authorList>
    </citation>
    <scope>NUCLEOTIDE SEQUENCE [LARGE SCALE GENOMIC DNA]</scope>
    <source>
        <strain evidence="3">CRBIP 24.76T</strain>
    </source>
</reference>
<gene>
    <name evidence="2" type="ORF">BN53_09815</name>
</gene>
<dbReference type="EMBL" id="CAKD01000003">
    <property type="protein sequence ID" value="CCI84487.1"/>
    <property type="molecule type" value="Genomic_DNA"/>
</dbReference>
<comment type="caution">
    <text evidence="2">The sequence shown here is derived from an EMBL/GenBank/DDBJ whole genome shotgun (WGS) entry which is preliminary data.</text>
</comment>
<evidence type="ECO:0000313" key="3">
    <source>
        <dbReference type="Proteomes" id="UP000009311"/>
    </source>
</evidence>
<dbReference type="AlphaFoldDB" id="I7IYH6"/>
<keyword evidence="2" id="KW-0449">Lipoprotein</keyword>
<evidence type="ECO:0000313" key="2">
    <source>
        <dbReference type="EMBL" id="CCI84487.1"/>
    </source>
</evidence>
<protein>
    <submittedName>
        <fullName evidence="2">Lipoprotein</fullName>
    </submittedName>
</protein>
<name>I7IYH6_9LACO</name>
<accession>I7IYH6</accession>
<dbReference type="OrthoDB" id="2290618at2"/>
<dbReference type="RefSeq" id="WP_009559035.1">
    <property type="nucleotide sequence ID" value="NZ_AYZN01000026.1"/>
</dbReference>
<organism evidence="2 3">
    <name type="scientific">Lactobacillus pasteurii DSM 23907 = CRBIP 24.76</name>
    <dbReference type="NCBI Taxonomy" id="1423790"/>
    <lineage>
        <taxon>Bacteria</taxon>
        <taxon>Bacillati</taxon>
        <taxon>Bacillota</taxon>
        <taxon>Bacilli</taxon>
        <taxon>Lactobacillales</taxon>
        <taxon>Lactobacillaceae</taxon>
        <taxon>Lactobacillus</taxon>
    </lineage>
</organism>
<dbReference type="eggNOG" id="ENOG50313PC">
    <property type="taxonomic scope" value="Bacteria"/>
</dbReference>
<proteinExistence type="predicted"/>
<dbReference type="STRING" id="1423790.BN53_09815"/>